<keyword evidence="3" id="KW-1185">Reference proteome</keyword>
<feature type="region of interest" description="Disordered" evidence="1">
    <location>
        <begin position="184"/>
        <end position="231"/>
    </location>
</feature>
<protein>
    <submittedName>
        <fullName evidence="2">Uncharacterized protein</fullName>
    </submittedName>
</protein>
<accession>A0A8H6CN83</accession>
<reference evidence="2 3" key="1">
    <citation type="journal article" date="2020" name="Genomics">
        <title>Complete, high-quality genomes from long-read metagenomic sequencing of two wolf lichen thalli reveals enigmatic genome architecture.</title>
        <authorList>
            <person name="McKenzie S.K."/>
            <person name="Walston R.F."/>
            <person name="Allen J.L."/>
        </authorList>
    </citation>
    <scope>NUCLEOTIDE SEQUENCE [LARGE SCALE GENOMIC DNA]</scope>
    <source>
        <strain evidence="2">WasteWater1</strain>
    </source>
</reference>
<comment type="caution">
    <text evidence="2">The sequence shown here is derived from an EMBL/GenBank/DDBJ whole genome shotgun (WGS) entry which is preliminary data.</text>
</comment>
<evidence type="ECO:0000313" key="3">
    <source>
        <dbReference type="Proteomes" id="UP000593566"/>
    </source>
</evidence>
<dbReference type="RefSeq" id="XP_037155111.1">
    <property type="nucleotide sequence ID" value="XM_037300285.1"/>
</dbReference>
<dbReference type="EMBL" id="JACCJB010000006">
    <property type="protein sequence ID" value="KAF6226558.1"/>
    <property type="molecule type" value="Genomic_DNA"/>
</dbReference>
<proteinExistence type="predicted"/>
<evidence type="ECO:0000313" key="2">
    <source>
        <dbReference type="EMBL" id="KAF6226558.1"/>
    </source>
</evidence>
<dbReference type="GeneID" id="59337819"/>
<dbReference type="AlphaFoldDB" id="A0A8H6CN83"/>
<name>A0A8H6CN83_9LECA</name>
<sequence length="358" mass="39489">MPPLSVLISDGDPSDAFHDQFSTIIRLESRLQGDYSEDVTGPAHQRWVVKHLTEVAQAQGFPMQLPTQATAFNVHAGEFITPPPAQTTIFGHSGYTTPWHENFNLADQGVFDSSGPYYPAAQNIAFHRLSRPPSPYHPFDPAERAAYRAIVRAQLLQSSGQRAESQPHASSECFDHTSDAFIRSSDNLPRFEPPTTPPNNFSGVRSPFTPPNQSPRLRGQTAPPESPESLSDLVANTTIRASTEPIAESRMGSLTAPDCYKSIEVYAIDVQTGDYIQSVKNPGEVMDHYPCEDLDHEPIGENEARPVSPNGGLRIRFKGADGSTRTKVFKGLDKVRVLRQVAKDHDDGEKEVKKEESQ</sequence>
<gene>
    <name evidence="2" type="ORF">HO133_009424</name>
</gene>
<dbReference type="Proteomes" id="UP000593566">
    <property type="component" value="Unassembled WGS sequence"/>
</dbReference>
<organism evidence="2 3">
    <name type="scientific">Letharia lupina</name>
    <dbReference type="NCBI Taxonomy" id="560253"/>
    <lineage>
        <taxon>Eukaryota</taxon>
        <taxon>Fungi</taxon>
        <taxon>Dikarya</taxon>
        <taxon>Ascomycota</taxon>
        <taxon>Pezizomycotina</taxon>
        <taxon>Lecanoromycetes</taxon>
        <taxon>OSLEUM clade</taxon>
        <taxon>Lecanoromycetidae</taxon>
        <taxon>Lecanorales</taxon>
        <taxon>Lecanorineae</taxon>
        <taxon>Parmeliaceae</taxon>
        <taxon>Letharia</taxon>
    </lineage>
</organism>
<evidence type="ECO:0000256" key="1">
    <source>
        <dbReference type="SAM" id="MobiDB-lite"/>
    </source>
</evidence>